<dbReference type="EMBL" id="BMLV01000002">
    <property type="protein sequence ID" value="GGP03950.1"/>
    <property type="molecule type" value="Genomic_DNA"/>
</dbReference>
<protein>
    <recommendedName>
        <fullName evidence="4">Tetratricopeptide repeat-containing protein</fullName>
    </recommendedName>
</protein>
<gene>
    <name evidence="2" type="ORF">GCM10010992_14320</name>
</gene>
<evidence type="ECO:0008006" key="4">
    <source>
        <dbReference type="Google" id="ProtNLM"/>
    </source>
</evidence>
<keyword evidence="3" id="KW-1185">Reference proteome</keyword>
<reference evidence="3" key="1">
    <citation type="journal article" date="2019" name="Int. J. Syst. Evol. Microbiol.">
        <title>The Global Catalogue of Microorganisms (GCM) 10K type strain sequencing project: providing services to taxonomists for standard genome sequencing and annotation.</title>
        <authorList>
            <consortium name="The Broad Institute Genomics Platform"/>
            <consortium name="The Broad Institute Genome Sequencing Center for Infectious Disease"/>
            <person name="Wu L."/>
            <person name="Ma J."/>
        </authorList>
    </citation>
    <scope>NUCLEOTIDE SEQUENCE [LARGE SCALE GENOMIC DNA]</scope>
    <source>
        <strain evidence="3">CGMCC 1.7656</strain>
    </source>
</reference>
<evidence type="ECO:0000313" key="3">
    <source>
        <dbReference type="Proteomes" id="UP000620064"/>
    </source>
</evidence>
<evidence type="ECO:0000313" key="2">
    <source>
        <dbReference type="EMBL" id="GGP03950.1"/>
    </source>
</evidence>
<accession>A0ABQ2NJB5</accession>
<sequence length="569" mass="65927">MNARVLELIQRPENISAEDISVLQSEIDKFPYMQSIRTLYLSAIHQFNTENYHQELTKTAAYTTDKKILYHFINFKKENEKKEPTKFKKINLVKETETPNQAIPETIVEEKTSEKQANKIVENTENESSIPNKLGDEISKDSTISSENLETITSETEEIKAEKPVETHPISVVGDTEIETPILDKKENEFEVFNEEVNLELENKIFAELAAEEEKQNDIFRTREGDLNYSKDIVLEHLDQIKETNITPAEISFNAFDSFLPDVKFSIPSKTEEPVIQEITTEKAEEKTSSEQDINFNQIQEFEIQPELVVVKEEVATISETKEEVVEVEEKIEIIEETSEPEVAFEWKPMTFVQNPLDAHIKTSAPEKQESIIPNIKKTIFPEAKPVEIKPIEEIKQDDIVAEQTSEIEEKPIINISFFGNKVSEMAAEEQMIKETEEVVIEEKIEDTSSNIPNFVNTWQNWLKIDRREMPKTEPEPAKIIEKKAEIIDKFIEENPKISQLKEDAHYVVKEKAGDISHLMTETLAKLYVEQRLYTKAITAYEALKKKHPERQDEFEVKIQEIKELRNHK</sequence>
<name>A0ABQ2NJB5_9FLAO</name>
<proteinExistence type="predicted"/>
<dbReference type="Proteomes" id="UP000620064">
    <property type="component" value="Unassembled WGS sequence"/>
</dbReference>
<organism evidence="2 3">
    <name type="scientific">Cloacibacterium rupense</name>
    <dbReference type="NCBI Taxonomy" id="517423"/>
    <lineage>
        <taxon>Bacteria</taxon>
        <taxon>Pseudomonadati</taxon>
        <taxon>Bacteroidota</taxon>
        <taxon>Flavobacteriia</taxon>
        <taxon>Flavobacteriales</taxon>
        <taxon>Weeksellaceae</taxon>
    </lineage>
</organism>
<dbReference type="RefSeq" id="WP_188617388.1">
    <property type="nucleotide sequence ID" value="NZ_BMLV01000002.1"/>
</dbReference>
<keyword evidence="1" id="KW-0175">Coiled coil</keyword>
<comment type="caution">
    <text evidence="2">The sequence shown here is derived from an EMBL/GenBank/DDBJ whole genome shotgun (WGS) entry which is preliminary data.</text>
</comment>
<evidence type="ECO:0000256" key="1">
    <source>
        <dbReference type="SAM" id="Coils"/>
    </source>
</evidence>
<feature type="coiled-coil region" evidence="1">
    <location>
        <begin position="311"/>
        <end position="338"/>
    </location>
</feature>